<evidence type="ECO:0000256" key="1">
    <source>
        <dbReference type="SAM" id="MobiDB-lite"/>
    </source>
</evidence>
<proteinExistence type="predicted"/>
<accession>A0A6V8KX25</accession>
<protein>
    <recommendedName>
        <fullName evidence="4">Septum formation initiator</fullName>
    </recommendedName>
</protein>
<name>A0A6V8KX25_9ACTN</name>
<sequence>MLLVVLIALALGYTYPVRVYLTQQSDIARMEQAQAEQRRRIGELTEQAALWQDPEYIKIQARKRFFMVYPGEVPLVVLDDPEGAARDAGANPDAAKKPPADPWYDTLWSSIQAADKAVAQ</sequence>
<dbReference type="EMBL" id="BLPG01000001">
    <property type="protein sequence ID" value="GFJ89633.1"/>
    <property type="molecule type" value="Genomic_DNA"/>
</dbReference>
<keyword evidence="3" id="KW-1185">Reference proteome</keyword>
<comment type="caution">
    <text evidence="2">The sequence shown here is derived from an EMBL/GenBank/DDBJ whole genome shotgun (WGS) entry which is preliminary data.</text>
</comment>
<reference evidence="2 3" key="1">
    <citation type="submission" date="2020-03" db="EMBL/GenBank/DDBJ databases">
        <title>Whole genome shotgun sequence of Phytohabitans rumicis NBRC 108638.</title>
        <authorList>
            <person name="Komaki H."/>
            <person name="Tamura T."/>
        </authorList>
    </citation>
    <scope>NUCLEOTIDE SEQUENCE [LARGE SCALE GENOMIC DNA]</scope>
    <source>
        <strain evidence="2 3">NBRC 108638</strain>
    </source>
</reference>
<reference evidence="2 3" key="2">
    <citation type="submission" date="2020-03" db="EMBL/GenBank/DDBJ databases">
        <authorList>
            <person name="Ichikawa N."/>
            <person name="Kimura A."/>
            <person name="Kitahashi Y."/>
            <person name="Uohara A."/>
        </authorList>
    </citation>
    <scope>NUCLEOTIDE SEQUENCE [LARGE SCALE GENOMIC DNA]</scope>
    <source>
        <strain evidence="2 3">NBRC 108638</strain>
    </source>
</reference>
<dbReference type="Proteomes" id="UP000482960">
    <property type="component" value="Unassembled WGS sequence"/>
</dbReference>
<gene>
    <name evidence="2" type="ORF">Prum_032750</name>
</gene>
<feature type="region of interest" description="Disordered" evidence="1">
    <location>
        <begin position="82"/>
        <end position="103"/>
    </location>
</feature>
<dbReference type="AlphaFoldDB" id="A0A6V8KX25"/>
<dbReference type="Pfam" id="PF04977">
    <property type="entry name" value="DivIC"/>
    <property type="match status" value="1"/>
</dbReference>
<evidence type="ECO:0000313" key="2">
    <source>
        <dbReference type="EMBL" id="GFJ89633.1"/>
    </source>
</evidence>
<evidence type="ECO:0008006" key="4">
    <source>
        <dbReference type="Google" id="ProtNLM"/>
    </source>
</evidence>
<dbReference type="InterPro" id="IPR007060">
    <property type="entry name" value="FtsL/DivIC"/>
</dbReference>
<organism evidence="2 3">
    <name type="scientific">Phytohabitans rumicis</name>
    <dbReference type="NCBI Taxonomy" id="1076125"/>
    <lineage>
        <taxon>Bacteria</taxon>
        <taxon>Bacillati</taxon>
        <taxon>Actinomycetota</taxon>
        <taxon>Actinomycetes</taxon>
        <taxon>Micromonosporales</taxon>
        <taxon>Micromonosporaceae</taxon>
    </lineage>
</organism>
<evidence type="ECO:0000313" key="3">
    <source>
        <dbReference type="Proteomes" id="UP000482960"/>
    </source>
</evidence>